<dbReference type="AlphaFoldDB" id="A0AA96WCC8"/>
<sequence length="224" mass="24380">MMNIFWDLLPMILGTALAPIWIIIVLLILRSQNGLIKATAFVVGTTVVRLLQGIIFGHIFRNSEVGGTDGGPSPIVSMLLVVLGILLLISAVKKLLKEDDLDAPPPKWMSRFDRATALSLVGLGALITLIAPKLWVFTLSAIGVISDANLSPSEEFQTFLLYILIAQALIILPLVLYAIAPRQSASLLQAASDWLTQYNRQITLTVSFIFGSLFLWKGISGLLL</sequence>
<protein>
    <recommendedName>
        <fullName evidence="3">GAP family protein</fullName>
    </recommendedName>
</protein>
<feature type="transmembrane region" description="Helical" evidence="1">
    <location>
        <begin position="117"/>
        <end position="139"/>
    </location>
</feature>
<evidence type="ECO:0000313" key="2">
    <source>
        <dbReference type="EMBL" id="WNZ22628.1"/>
    </source>
</evidence>
<reference evidence="2" key="1">
    <citation type="submission" date="2020-05" db="EMBL/GenBank/DDBJ databases">
        <authorList>
            <person name="Zhu T."/>
            <person name="Keshari N."/>
            <person name="Lu X."/>
        </authorList>
    </citation>
    <scope>NUCLEOTIDE SEQUENCE</scope>
    <source>
        <strain evidence="2">NK1-12</strain>
    </source>
</reference>
<feature type="transmembrane region" description="Helical" evidence="1">
    <location>
        <begin position="75"/>
        <end position="96"/>
    </location>
</feature>
<dbReference type="EMBL" id="CP053586">
    <property type="protein sequence ID" value="WNZ22628.1"/>
    <property type="molecule type" value="Genomic_DNA"/>
</dbReference>
<dbReference type="Pfam" id="PF11139">
    <property type="entry name" value="SfLAP"/>
    <property type="match status" value="1"/>
</dbReference>
<keyword evidence="1" id="KW-0472">Membrane</keyword>
<feature type="transmembrane region" description="Helical" evidence="1">
    <location>
        <begin position="159"/>
        <end position="180"/>
    </location>
</feature>
<feature type="transmembrane region" description="Helical" evidence="1">
    <location>
        <begin position="41"/>
        <end position="60"/>
    </location>
</feature>
<evidence type="ECO:0000256" key="1">
    <source>
        <dbReference type="SAM" id="Phobius"/>
    </source>
</evidence>
<proteinExistence type="predicted"/>
<accession>A0AA96WCC8</accession>
<dbReference type="RefSeq" id="WP_316434129.1">
    <property type="nucleotide sequence ID" value="NZ_CP053586.1"/>
</dbReference>
<keyword evidence="1" id="KW-0812">Transmembrane</keyword>
<keyword evidence="1" id="KW-1133">Transmembrane helix</keyword>
<dbReference type="InterPro" id="IPR021315">
    <property type="entry name" value="Gap/Sap"/>
</dbReference>
<feature type="transmembrane region" description="Helical" evidence="1">
    <location>
        <begin position="12"/>
        <end position="29"/>
    </location>
</feature>
<evidence type="ECO:0008006" key="3">
    <source>
        <dbReference type="Google" id="ProtNLM"/>
    </source>
</evidence>
<name>A0AA96WCC8_9CYAN</name>
<organism evidence="2">
    <name type="scientific">Leptolyngbya sp. NK1-12</name>
    <dbReference type="NCBI Taxonomy" id="2547451"/>
    <lineage>
        <taxon>Bacteria</taxon>
        <taxon>Bacillati</taxon>
        <taxon>Cyanobacteriota</taxon>
        <taxon>Cyanophyceae</taxon>
        <taxon>Leptolyngbyales</taxon>
        <taxon>Leptolyngbyaceae</taxon>
        <taxon>Leptolyngbya group</taxon>
        <taxon>Leptolyngbya</taxon>
    </lineage>
</organism>
<feature type="transmembrane region" description="Helical" evidence="1">
    <location>
        <begin position="201"/>
        <end position="219"/>
    </location>
</feature>
<gene>
    <name evidence="2" type="ORF">HJG54_06990</name>
</gene>